<gene>
    <name evidence="1" type="ORF">AKO1_007363</name>
</gene>
<sequence length="421" mass="47908">MYGVFGSNNDRVIFQCFRNIYFKNERSPNSERFYSIFKWNKILSLKSLNVDFGARTNLFEISLLFSNTLQSLVLQGLYITKNDFDHITTKCIHLEYLIIDMPHLKCSVEGISNLKKLKSLELTLSRIPNPEHFICCKYLTDLSLPSTVVDAGFLNVILQSKKIKKLEFKGLTPKCSLKDVERHLLENKVLKRFRVWGNLFKSDNAVVLSKSNTLKHIVLSCRSQQLRIIEQLFVMTPLSSHLTNLTLQIHRAISIDIAQVMSENLKSLRTLTILDAIIHPKSLEVLSKMSSLKRLLMCGEIDDASVQVIINSFKSLSSLAIRNTSLSKSKITDIGISNITNLNQLYELSIQDTMISDTGIKCILENASIRRLNILNTLFTVEGLSKVLKENHTIKAIVVGPRGKKKLEDVFPQIQFIESEM</sequence>
<keyword evidence="2" id="KW-1185">Reference proteome</keyword>
<dbReference type="Gene3D" id="3.80.10.10">
    <property type="entry name" value="Ribonuclease Inhibitor"/>
    <property type="match status" value="1"/>
</dbReference>
<dbReference type="SUPFAM" id="SSF52047">
    <property type="entry name" value="RNI-like"/>
    <property type="match status" value="1"/>
</dbReference>
<dbReference type="Proteomes" id="UP001431209">
    <property type="component" value="Unassembled WGS sequence"/>
</dbReference>
<organism evidence="1 2">
    <name type="scientific">Acrasis kona</name>
    <dbReference type="NCBI Taxonomy" id="1008807"/>
    <lineage>
        <taxon>Eukaryota</taxon>
        <taxon>Discoba</taxon>
        <taxon>Heterolobosea</taxon>
        <taxon>Tetramitia</taxon>
        <taxon>Eutetramitia</taxon>
        <taxon>Acrasidae</taxon>
        <taxon>Acrasis</taxon>
    </lineage>
</organism>
<name>A0AAW2YS24_9EUKA</name>
<evidence type="ECO:0000313" key="1">
    <source>
        <dbReference type="EMBL" id="KAL0479874.1"/>
    </source>
</evidence>
<protein>
    <submittedName>
        <fullName evidence="1">Uncharacterized protein</fullName>
    </submittedName>
</protein>
<dbReference type="EMBL" id="JAOPGA020000605">
    <property type="protein sequence ID" value="KAL0479874.1"/>
    <property type="molecule type" value="Genomic_DNA"/>
</dbReference>
<accession>A0AAW2YS24</accession>
<evidence type="ECO:0000313" key="2">
    <source>
        <dbReference type="Proteomes" id="UP001431209"/>
    </source>
</evidence>
<comment type="caution">
    <text evidence="1">The sequence shown here is derived from an EMBL/GenBank/DDBJ whole genome shotgun (WGS) entry which is preliminary data.</text>
</comment>
<reference evidence="1 2" key="1">
    <citation type="submission" date="2024-03" db="EMBL/GenBank/DDBJ databases">
        <title>The Acrasis kona genome and developmental transcriptomes reveal deep origins of eukaryotic multicellular pathways.</title>
        <authorList>
            <person name="Sheikh S."/>
            <person name="Fu C.-J."/>
            <person name="Brown M.W."/>
            <person name="Baldauf S.L."/>
        </authorList>
    </citation>
    <scope>NUCLEOTIDE SEQUENCE [LARGE SCALE GENOMIC DNA]</scope>
    <source>
        <strain evidence="1 2">ATCC MYA-3509</strain>
    </source>
</reference>
<dbReference type="AlphaFoldDB" id="A0AAW2YS24"/>
<proteinExistence type="predicted"/>
<dbReference type="InterPro" id="IPR032675">
    <property type="entry name" value="LRR_dom_sf"/>
</dbReference>